<evidence type="ECO:0000313" key="4">
    <source>
        <dbReference type="RefSeq" id="XP_013405672.1"/>
    </source>
</evidence>
<name>A0A1S3J5H4_LINAN</name>
<keyword evidence="1" id="KW-0732">Signal</keyword>
<dbReference type="GeneID" id="106170370"/>
<dbReference type="CDD" id="cd00037">
    <property type="entry name" value="CLECT"/>
    <property type="match status" value="2"/>
</dbReference>
<proteinExistence type="predicted"/>
<feature type="chain" id="PRO_5010284488" evidence="1">
    <location>
        <begin position="20"/>
        <end position="274"/>
    </location>
</feature>
<keyword evidence="3" id="KW-1185">Reference proteome</keyword>
<feature type="domain" description="C-type lectin" evidence="2">
    <location>
        <begin position="31"/>
        <end position="135"/>
    </location>
</feature>
<reference evidence="4" key="1">
    <citation type="submission" date="2025-08" db="UniProtKB">
        <authorList>
            <consortium name="RefSeq"/>
        </authorList>
    </citation>
    <scope>IDENTIFICATION</scope>
    <source>
        <tissue evidence="4">Gonads</tissue>
    </source>
</reference>
<dbReference type="AlphaFoldDB" id="A0A1S3J5H4"/>
<evidence type="ECO:0000259" key="2">
    <source>
        <dbReference type="PROSITE" id="PS50041"/>
    </source>
</evidence>
<protein>
    <submittedName>
        <fullName evidence="4">C-type lectin lectoxin-Lio3-like</fullName>
    </submittedName>
</protein>
<accession>A0A1S3J5H4</accession>
<dbReference type="RefSeq" id="XP_013405672.1">
    <property type="nucleotide sequence ID" value="XM_013550218.2"/>
</dbReference>
<dbReference type="SUPFAM" id="SSF56436">
    <property type="entry name" value="C-type lectin-like"/>
    <property type="match status" value="2"/>
</dbReference>
<gene>
    <name evidence="4" type="primary">LOC106170370</name>
</gene>
<dbReference type="Pfam" id="PF00059">
    <property type="entry name" value="Lectin_C"/>
    <property type="match status" value="2"/>
</dbReference>
<dbReference type="KEGG" id="lak:106170370"/>
<dbReference type="InterPro" id="IPR050801">
    <property type="entry name" value="Ca-Dep_Lectins_ImmuneDev"/>
</dbReference>
<dbReference type="InterPro" id="IPR016187">
    <property type="entry name" value="CTDL_fold"/>
</dbReference>
<evidence type="ECO:0000313" key="3">
    <source>
        <dbReference type="Proteomes" id="UP000085678"/>
    </source>
</evidence>
<dbReference type="InParanoid" id="A0A1S3J5H4"/>
<dbReference type="Proteomes" id="UP000085678">
    <property type="component" value="Unplaced"/>
</dbReference>
<evidence type="ECO:0000256" key="1">
    <source>
        <dbReference type="SAM" id="SignalP"/>
    </source>
</evidence>
<organism evidence="3 4">
    <name type="scientific">Lingula anatina</name>
    <name type="common">Brachiopod</name>
    <name type="synonym">Lingula unguis</name>
    <dbReference type="NCBI Taxonomy" id="7574"/>
    <lineage>
        <taxon>Eukaryota</taxon>
        <taxon>Metazoa</taxon>
        <taxon>Spiralia</taxon>
        <taxon>Lophotrochozoa</taxon>
        <taxon>Brachiopoda</taxon>
        <taxon>Linguliformea</taxon>
        <taxon>Lingulata</taxon>
        <taxon>Lingulida</taxon>
        <taxon>Linguloidea</taxon>
        <taxon>Lingulidae</taxon>
        <taxon>Lingula</taxon>
    </lineage>
</organism>
<dbReference type="SMART" id="SM00034">
    <property type="entry name" value="CLECT"/>
    <property type="match status" value="1"/>
</dbReference>
<dbReference type="InterPro" id="IPR001304">
    <property type="entry name" value="C-type_lectin-like"/>
</dbReference>
<dbReference type="PANTHER" id="PTHR22801">
    <property type="entry name" value="LITHOSTATHINE"/>
    <property type="match status" value="1"/>
</dbReference>
<dbReference type="InterPro" id="IPR016186">
    <property type="entry name" value="C-type_lectin-like/link_sf"/>
</dbReference>
<dbReference type="PROSITE" id="PS50041">
    <property type="entry name" value="C_TYPE_LECTIN_2"/>
    <property type="match status" value="1"/>
</dbReference>
<sequence>MDSYAAFILFFIFLHLGKTELICDDSMVTLPNGLCLQLHKVSTTWTKARVACQKQNGSLVAISNNTVDSFIRKYLNGSKVTADVWLGAKTRKRWFWKDDDSELTWFAWGLGEPNDDNSAEDYVMLWQRADYLWNDQHGDTKENHLVISKFICEDTNRPCSQKEECADKGHGVSRCVYHNATCFYLEGHYGIGTNTSHANQVGTTWSGADASCKGKKKRLAHIENWSTLNALRQRIREDYNLAGNYWIGAVWDREQGAKWTWENGLRCFRAKNEK</sequence>
<dbReference type="PANTHER" id="PTHR22801:SF63">
    <property type="entry name" value="C-TYPE LECTIN DOMAIN-CONTAINING PROTEIN"/>
    <property type="match status" value="1"/>
</dbReference>
<dbReference type="Gene3D" id="3.10.100.10">
    <property type="entry name" value="Mannose-Binding Protein A, subunit A"/>
    <property type="match status" value="2"/>
</dbReference>
<feature type="signal peptide" evidence="1">
    <location>
        <begin position="1"/>
        <end position="19"/>
    </location>
</feature>